<dbReference type="EMBL" id="JBHLYR010000020">
    <property type="protein sequence ID" value="MFB9991544.1"/>
    <property type="molecule type" value="Genomic_DNA"/>
</dbReference>
<evidence type="ECO:0000313" key="2">
    <source>
        <dbReference type="EMBL" id="MFB9991544.1"/>
    </source>
</evidence>
<sequence>MVARERDTRNQIQQLEQDARSNATVIASLNAECERLEGLTAPRLEVLPLSPTAAAPTSVLERASLTTFLWVRLQQPALSQADALAPLAYDHSLAEWRAAYPTPDSQKKQLARATLGWSPRKSTSSPRSIQPIPPSVRPRSWR</sequence>
<gene>
    <name evidence="2" type="ORF">ACFFLM_06130</name>
</gene>
<dbReference type="Proteomes" id="UP001589733">
    <property type="component" value="Unassembled WGS sequence"/>
</dbReference>
<protein>
    <submittedName>
        <fullName evidence="2">Uncharacterized protein</fullName>
    </submittedName>
</protein>
<proteinExistence type="predicted"/>
<comment type="caution">
    <text evidence="2">The sequence shown here is derived from an EMBL/GenBank/DDBJ whole genome shotgun (WGS) entry which is preliminary data.</text>
</comment>
<evidence type="ECO:0000256" key="1">
    <source>
        <dbReference type="SAM" id="MobiDB-lite"/>
    </source>
</evidence>
<dbReference type="RefSeq" id="WP_380006753.1">
    <property type="nucleotide sequence ID" value="NZ_JBHLYR010000020.1"/>
</dbReference>
<organism evidence="2 3">
    <name type="scientific">Deinococcus oregonensis</name>
    <dbReference type="NCBI Taxonomy" id="1805970"/>
    <lineage>
        <taxon>Bacteria</taxon>
        <taxon>Thermotogati</taxon>
        <taxon>Deinococcota</taxon>
        <taxon>Deinococci</taxon>
        <taxon>Deinococcales</taxon>
        <taxon>Deinococcaceae</taxon>
        <taxon>Deinococcus</taxon>
    </lineage>
</organism>
<accession>A0ABV6AVL4</accession>
<name>A0ABV6AVL4_9DEIO</name>
<feature type="region of interest" description="Disordered" evidence="1">
    <location>
        <begin position="100"/>
        <end position="142"/>
    </location>
</feature>
<reference evidence="2 3" key="1">
    <citation type="submission" date="2024-09" db="EMBL/GenBank/DDBJ databases">
        <authorList>
            <person name="Sun Q."/>
            <person name="Mori K."/>
        </authorList>
    </citation>
    <scope>NUCLEOTIDE SEQUENCE [LARGE SCALE GENOMIC DNA]</scope>
    <source>
        <strain evidence="2 3">JCM 13503</strain>
    </source>
</reference>
<evidence type="ECO:0000313" key="3">
    <source>
        <dbReference type="Proteomes" id="UP001589733"/>
    </source>
</evidence>
<keyword evidence="3" id="KW-1185">Reference proteome</keyword>